<name>A0ABZ0S1J3_9BACI</name>
<dbReference type="InterPro" id="IPR020084">
    <property type="entry name" value="NUDIX_hydrolase_CS"/>
</dbReference>
<dbReference type="InterPro" id="IPR015797">
    <property type="entry name" value="NUDIX_hydrolase-like_dom_sf"/>
</dbReference>
<comment type="similarity">
    <text evidence="3">Belongs to the Nudix hydrolase family.</text>
</comment>
<dbReference type="RefSeq" id="WP_319836255.1">
    <property type="nucleotide sequence ID" value="NZ_CP137624.1"/>
</dbReference>
<dbReference type="Proteomes" id="UP001322664">
    <property type="component" value="Chromosome"/>
</dbReference>
<dbReference type="InterPro" id="IPR000086">
    <property type="entry name" value="NUDIX_hydrolase_dom"/>
</dbReference>
<keyword evidence="2 3" id="KW-0378">Hydrolase</keyword>
<evidence type="ECO:0000256" key="3">
    <source>
        <dbReference type="RuleBase" id="RU003476"/>
    </source>
</evidence>
<evidence type="ECO:0000256" key="1">
    <source>
        <dbReference type="ARBA" id="ARBA00001946"/>
    </source>
</evidence>
<dbReference type="PRINTS" id="PR00502">
    <property type="entry name" value="NUDIXFAMILY"/>
</dbReference>
<evidence type="ECO:0000313" key="5">
    <source>
        <dbReference type="EMBL" id="WPK11177.1"/>
    </source>
</evidence>
<dbReference type="SUPFAM" id="SSF55811">
    <property type="entry name" value="Nudix"/>
    <property type="match status" value="1"/>
</dbReference>
<evidence type="ECO:0000256" key="2">
    <source>
        <dbReference type="ARBA" id="ARBA00022801"/>
    </source>
</evidence>
<keyword evidence="6" id="KW-1185">Reference proteome</keyword>
<dbReference type="PROSITE" id="PS00893">
    <property type="entry name" value="NUDIX_BOX"/>
    <property type="match status" value="1"/>
</dbReference>
<dbReference type="Pfam" id="PF00293">
    <property type="entry name" value="NUDIX"/>
    <property type="match status" value="1"/>
</dbReference>
<reference evidence="5 6" key="1">
    <citation type="submission" date="2023-09" db="EMBL/GenBank/DDBJ databases">
        <authorList>
            <person name="Page C.A."/>
            <person name="Perez-Diaz I.M."/>
        </authorList>
    </citation>
    <scope>NUCLEOTIDE SEQUENCE [LARGE SCALE GENOMIC DNA]</scope>
    <source>
        <strain evidence="5 6">Ll15</strain>
    </source>
</reference>
<dbReference type="PROSITE" id="PS51462">
    <property type="entry name" value="NUDIX"/>
    <property type="match status" value="1"/>
</dbReference>
<dbReference type="PANTHER" id="PTHR11839">
    <property type="entry name" value="UDP/ADP-SUGAR PYROPHOSPHATASE"/>
    <property type="match status" value="1"/>
</dbReference>
<dbReference type="InterPro" id="IPR020476">
    <property type="entry name" value="Nudix_hydrolase"/>
</dbReference>
<dbReference type="GO" id="GO:0016787">
    <property type="term" value="F:hydrolase activity"/>
    <property type="evidence" value="ECO:0007669"/>
    <property type="project" value="UniProtKB-KW"/>
</dbReference>
<feature type="domain" description="Nudix hydrolase" evidence="4">
    <location>
        <begin position="40"/>
        <end position="170"/>
    </location>
</feature>
<dbReference type="EMBL" id="CP137624">
    <property type="protein sequence ID" value="WPK11177.1"/>
    <property type="molecule type" value="Genomic_DNA"/>
</dbReference>
<dbReference type="PANTHER" id="PTHR11839:SF18">
    <property type="entry name" value="NUDIX HYDROLASE DOMAIN-CONTAINING PROTEIN"/>
    <property type="match status" value="1"/>
</dbReference>
<sequence>MKKWITQSSEYVYQSNFGHLRKDRCELPNGFVIQDYYVNEYADWVNAVVITKEQQIVLVKQYRYAADDFFVEVPAGKMEQGETFEQGILREVREETGYTSDIQPVKLGEFFVNPATQTNKIATFLIVDAYQASDQQLDNTEEIEIVLLNFDEFEQLVQNNQINTQLFTVNAYYLARRQLGK</sequence>
<dbReference type="Gene3D" id="3.90.79.10">
    <property type="entry name" value="Nucleoside Triphosphate Pyrophosphohydrolase"/>
    <property type="match status" value="1"/>
</dbReference>
<evidence type="ECO:0000313" key="6">
    <source>
        <dbReference type="Proteomes" id="UP001322664"/>
    </source>
</evidence>
<comment type="cofactor">
    <cofactor evidence="1">
        <name>Mg(2+)</name>
        <dbReference type="ChEBI" id="CHEBI:18420"/>
    </cofactor>
</comment>
<evidence type="ECO:0000259" key="4">
    <source>
        <dbReference type="PROSITE" id="PS51462"/>
    </source>
</evidence>
<dbReference type="EC" id="3.6.-.-" evidence="5"/>
<dbReference type="CDD" id="cd03424">
    <property type="entry name" value="NUDIX_ADPRase_Nudt5_UGPPase_Nudt14"/>
    <property type="match status" value="1"/>
</dbReference>
<protein>
    <submittedName>
        <fullName evidence="5">NUDIX hydrolase</fullName>
        <ecNumber evidence="5">3.6.-.-</ecNumber>
    </submittedName>
</protein>
<organism evidence="5 6">
    <name type="scientific">Lysinibacillus louembei</name>
    <dbReference type="NCBI Taxonomy" id="1470088"/>
    <lineage>
        <taxon>Bacteria</taxon>
        <taxon>Bacillati</taxon>
        <taxon>Bacillota</taxon>
        <taxon>Bacilli</taxon>
        <taxon>Bacillales</taxon>
        <taxon>Bacillaceae</taxon>
        <taxon>Lysinibacillus</taxon>
    </lineage>
</organism>
<proteinExistence type="inferred from homology"/>
<gene>
    <name evidence="5" type="ORF">R6U77_14965</name>
</gene>
<accession>A0ABZ0S1J3</accession>